<keyword evidence="4" id="KW-1185">Reference proteome</keyword>
<feature type="compositionally biased region" description="Basic and acidic residues" evidence="1">
    <location>
        <begin position="99"/>
        <end position="108"/>
    </location>
</feature>
<evidence type="ECO:0000256" key="1">
    <source>
        <dbReference type="SAM" id="MobiDB-lite"/>
    </source>
</evidence>
<organism evidence="3 4">
    <name type="scientific">Sphingomonas qilianensis</name>
    <dbReference type="NCBI Taxonomy" id="1736690"/>
    <lineage>
        <taxon>Bacteria</taxon>
        <taxon>Pseudomonadati</taxon>
        <taxon>Pseudomonadota</taxon>
        <taxon>Alphaproteobacteria</taxon>
        <taxon>Sphingomonadales</taxon>
        <taxon>Sphingomonadaceae</taxon>
        <taxon>Sphingomonas</taxon>
    </lineage>
</organism>
<keyword evidence="2" id="KW-0732">Signal</keyword>
<name>A0ABU9XQ12_9SPHN</name>
<feature type="region of interest" description="Disordered" evidence="1">
    <location>
        <begin position="71"/>
        <end position="108"/>
    </location>
</feature>
<sequence length="108" mass="12465">MNKIMLALAGLGFAAAAVPASAAPWQNINQRQANMYQRIDQGIRTGALNRNEATRLKTQFRTLANLEQQYRRSRPGLTQAERRDLDRRFDTLNQRIRVQKNDRQGARR</sequence>
<feature type="signal peptide" evidence="2">
    <location>
        <begin position="1"/>
        <end position="22"/>
    </location>
</feature>
<evidence type="ECO:0000313" key="4">
    <source>
        <dbReference type="Proteomes" id="UP001404104"/>
    </source>
</evidence>
<evidence type="ECO:0000313" key="3">
    <source>
        <dbReference type="EMBL" id="MEN2785925.1"/>
    </source>
</evidence>
<proteinExistence type="predicted"/>
<feature type="chain" id="PRO_5046435184" evidence="2">
    <location>
        <begin position="23"/>
        <end position="108"/>
    </location>
</feature>
<dbReference type="Proteomes" id="UP001404104">
    <property type="component" value="Unassembled WGS sequence"/>
</dbReference>
<gene>
    <name evidence="3" type="ORF">ABC969_05750</name>
</gene>
<feature type="compositionally biased region" description="Basic and acidic residues" evidence="1">
    <location>
        <begin position="80"/>
        <end position="90"/>
    </location>
</feature>
<protein>
    <submittedName>
        <fullName evidence="3">Uncharacterized protein</fullName>
    </submittedName>
</protein>
<evidence type="ECO:0000256" key="2">
    <source>
        <dbReference type="SAM" id="SignalP"/>
    </source>
</evidence>
<dbReference type="EMBL" id="JBDIMF010000001">
    <property type="protein sequence ID" value="MEN2785925.1"/>
    <property type="molecule type" value="Genomic_DNA"/>
</dbReference>
<accession>A0ABU9XQ12</accession>
<dbReference type="RefSeq" id="WP_345863578.1">
    <property type="nucleotide sequence ID" value="NZ_JBDIMF010000001.1"/>
</dbReference>
<reference evidence="3 4" key="1">
    <citation type="submission" date="2024-05" db="EMBL/GenBank/DDBJ databases">
        <authorList>
            <person name="Liu Q."/>
            <person name="Xin Y.-H."/>
        </authorList>
    </citation>
    <scope>NUCLEOTIDE SEQUENCE [LARGE SCALE GENOMIC DNA]</scope>
    <source>
        <strain evidence="3 4">CGMCC 1.15349</strain>
    </source>
</reference>
<comment type="caution">
    <text evidence="3">The sequence shown here is derived from an EMBL/GenBank/DDBJ whole genome shotgun (WGS) entry which is preliminary data.</text>
</comment>